<dbReference type="EMBL" id="CAJNOM010000164">
    <property type="protein sequence ID" value="CAF1166393.1"/>
    <property type="molecule type" value="Genomic_DNA"/>
</dbReference>
<feature type="transmembrane region" description="Helical" evidence="1">
    <location>
        <begin position="698"/>
        <end position="716"/>
    </location>
</feature>
<evidence type="ECO:0000313" key="3">
    <source>
        <dbReference type="Proteomes" id="UP000663832"/>
    </source>
</evidence>
<feature type="transmembrane region" description="Helical" evidence="1">
    <location>
        <begin position="1034"/>
        <end position="1052"/>
    </location>
</feature>
<comment type="caution">
    <text evidence="2">The sequence shown here is derived from an EMBL/GenBank/DDBJ whole genome shotgun (WGS) entry which is preliminary data.</text>
</comment>
<proteinExistence type="predicted"/>
<sequence>MSVLYVILVTNISNHLSQLYRKVKSYIQDFNLFPSVPPSTDERQLRNEKISTSIFLYLSILFLAILLLYTSLINVTQTVNVKAPTMTQYLELYSTYQQTLKCPCKQISMNYDTFLSIEYTFHQVCTSVFITQDWINFLNEEYYYGGDLYVDDYRLTSIFIFQALNTFCGLAKQTTSIRLSQFYSTHQQTNYEMYLLGGRGYAYTDPWSYGDCSCSLSATCIEQSSMFRYSNGRVLYSVPGMYTGCYIVESLLQSNLQCFYNQTCINKVVSYFVTHPLMNTTALNNSLPSQFLPNSTLKEVINEIMVEQFIPSIIYNSYYNACQPTECTYTYQTKNSIIYIVTTLIGLLGGLITVLKLIVPPVVMFIRKEKERSRPDIAILLLYTSLINVTQTVNVNAPTMTKYLDLYSTYSQALTCPCKQVSISYNTFISIEYTFHQICTSVFISQDWIDYLSKSYGSNGVHMHDFRDTSPFTFQALSTLCDLINQTVSIRLSQFNSSQYVSASVTSSDVFKSQAQSLIDQFRLSATNDFLLSLTTIRNTTQSNALFSGLQTNYYFITQNDTKWPDPYPVAYGNCTCSYSPKCIAQSGIYNYPDPTILFSVPGIYIGCYVIESLLQSDLRCFYNQTCIDQLQAHFLSTSLMNITTLDESLLAAMSINERIHLLYRKVKSYIQDFNLFPSVPPSTDERQLRNEKISTRLFIILLTLSLAVLLLYTSLINLTQTVNEKAPTMIKYLELYSTYPQTLICPCTQISINYGTFLSIEYTFHQVCTSFFIKQDWIRYLSDNYQAGNISSYDFRSMGPYLFQALNAFCELVNQTISIRLSQFNSSQYVSASVISSDVFKSQAQSLVNQFNSSTTSDFLLSLTIIRNMTQSNALFAGPLTSYGFGTDIGYDYPFFYPQIYDGCSCEISAVCSYSSRICGSDGCNSPAFYVPGFYMACYIIESLLQSDLRCFYNQTCIDQLQSYFTSSSFINITSLDESLPSRFLPNSTFEEIVNGLMIEQWNPSDQSVMYERYFNACQPSECTYIQETKNSIIYIVTTLIGLLGGLITALKLGVPRLVQFTAFCIRKWRMRNAAVIPVINT</sequence>
<feature type="transmembrane region" description="Helical" evidence="1">
    <location>
        <begin position="337"/>
        <end position="366"/>
    </location>
</feature>
<reference evidence="2" key="1">
    <citation type="submission" date="2021-02" db="EMBL/GenBank/DDBJ databases">
        <authorList>
            <person name="Nowell W R."/>
        </authorList>
    </citation>
    <scope>NUCLEOTIDE SEQUENCE</scope>
</reference>
<dbReference type="AlphaFoldDB" id="A0A814TWN6"/>
<keyword evidence="3" id="KW-1185">Reference proteome</keyword>
<evidence type="ECO:0000256" key="1">
    <source>
        <dbReference type="SAM" id="Phobius"/>
    </source>
</evidence>
<accession>A0A814TWN6</accession>
<protein>
    <submittedName>
        <fullName evidence="2">Uncharacterized protein</fullName>
    </submittedName>
</protein>
<keyword evidence="1" id="KW-0812">Transmembrane</keyword>
<name>A0A814TWN6_9BILA</name>
<dbReference type="Proteomes" id="UP000663832">
    <property type="component" value="Unassembled WGS sequence"/>
</dbReference>
<evidence type="ECO:0000313" key="2">
    <source>
        <dbReference type="EMBL" id="CAF1166393.1"/>
    </source>
</evidence>
<organism evidence="2 3">
    <name type="scientific">Adineta steineri</name>
    <dbReference type="NCBI Taxonomy" id="433720"/>
    <lineage>
        <taxon>Eukaryota</taxon>
        <taxon>Metazoa</taxon>
        <taxon>Spiralia</taxon>
        <taxon>Gnathifera</taxon>
        <taxon>Rotifera</taxon>
        <taxon>Eurotatoria</taxon>
        <taxon>Bdelloidea</taxon>
        <taxon>Adinetida</taxon>
        <taxon>Adinetidae</taxon>
        <taxon>Adineta</taxon>
    </lineage>
</organism>
<feature type="transmembrane region" description="Helical" evidence="1">
    <location>
        <begin position="54"/>
        <end position="72"/>
    </location>
</feature>
<keyword evidence="1" id="KW-1133">Transmembrane helix</keyword>
<gene>
    <name evidence="2" type="ORF">QVE165_LOCUS23861</name>
</gene>
<keyword evidence="1" id="KW-0472">Membrane</keyword>